<evidence type="ECO:0000256" key="1">
    <source>
        <dbReference type="SAM" id="Phobius"/>
    </source>
</evidence>
<dbReference type="InterPro" id="IPR025303">
    <property type="entry name" value="PdaC"/>
</dbReference>
<evidence type="ECO:0000313" key="3">
    <source>
        <dbReference type="EMBL" id="RHC11857.1"/>
    </source>
</evidence>
<dbReference type="Proteomes" id="UP000283513">
    <property type="component" value="Unassembled WGS sequence"/>
</dbReference>
<organism evidence="4 6">
    <name type="scientific">Roseburia intestinalis</name>
    <dbReference type="NCBI Taxonomy" id="166486"/>
    <lineage>
        <taxon>Bacteria</taxon>
        <taxon>Bacillati</taxon>
        <taxon>Bacillota</taxon>
        <taxon>Clostridia</taxon>
        <taxon>Lachnospirales</taxon>
        <taxon>Lachnospiraceae</taxon>
        <taxon>Roseburia</taxon>
    </lineage>
</organism>
<proteinExistence type="predicted"/>
<protein>
    <submittedName>
        <fullName evidence="4">DUF4163 domain-containing protein</fullName>
    </submittedName>
</protein>
<sequence length="281" mass="32873">MKKVAKKGWCITAAVMAVSVIVCIFCFVRWERKSSDLSFQFEETAYDYKNEYCLVNLSYPQMVGSRDKEKESKINRLIEDDVKKLMELAAPDEENGYIFEIGTFLYEIEYADEKFISISYDGYAQYFSPGKGFDSSMMATTIDCEEMKVLELKDVVSDLDGLCQMLMEDRFEHITAWEGRTGDYKMSDIYSYGDEDWSYLLLEELNGNDREIEWYIKKRKMSLLDWWSILWGNDVDEALVDKDFVIVDLQFMGAGVAHNEFAIEMEQIRELLKEDFVKSML</sequence>
<evidence type="ECO:0000259" key="2">
    <source>
        <dbReference type="Pfam" id="PF13739"/>
    </source>
</evidence>
<feature type="transmembrane region" description="Helical" evidence="1">
    <location>
        <begin position="9"/>
        <end position="30"/>
    </location>
</feature>
<gene>
    <name evidence="4" type="ORF">DW264_18605</name>
    <name evidence="3" type="ORF">DW856_19745</name>
</gene>
<evidence type="ECO:0000313" key="5">
    <source>
        <dbReference type="Proteomes" id="UP000283513"/>
    </source>
</evidence>
<dbReference type="AlphaFoldDB" id="A0A414SSB9"/>
<comment type="caution">
    <text evidence="4">The sequence shown here is derived from an EMBL/GenBank/DDBJ whole genome shotgun (WGS) entry which is preliminary data.</text>
</comment>
<name>A0A414SSB9_9FIRM</name>
<keyword evidence="1" id="KW-1133">Transmembrane helix</keyword>
<dbReference type="RefSeq" id="WP_118599615.1">
    <property type="nucleotide sequence ID" value="NZ_QRID01000037.1"/>
</dbReference>
<dbReference type="Gene3D" id="3.30.565.40">
    <property type="entry name" value="Fervidobacterium nodosum Rt17-B1 like"/>
    <property type="match status" value="1"/>
</dbReference>
<dbReference type="Proteomes" id="UP000284051">
    <property type="component" value="Unassembled WGS sequence"/>
</dbReference>
<reference evidence="5 6" key="1">
    <citation type="submission" date="2018-08" db="EMBL/GenBank/DDBJ databases">
        <title>A genome reference for cultivated species of the human gut microbiota.</title>
        <authorList>
            <person name="Zou Y."/>
            <person name="Xue W."/>
            <person name="Luo G."/>
        </authorList>
    </citation>
    <scope>NUCLEOTIDE SEQUENCE [LARGE SCALE GENOMIC DNA]</scope>
    <source>
        <strain evidence="4 6">AM22-21LB</strain>
        <strain evidence="3 5">AM37-1AC</strain>
    </source>
</reference>
<dbReference type="EMBL" id="QRID01000037">
    <property type="protein sequence ID" value="RHG24018.1"/>
    <property type="molecule type" value="Genomic_DNA"/>
</dbReference>
<dbReference type="Pfam" id="PF13739">
    <property type="entry name" value="PdaC"/>
    <property type="match status" value="1"/>
</dbReference>
<feature type="domain" description="Deacetylase PdaC" evidence="2">
    <location>
        <begin position="49"/>
        <end position="123"/>
    </location>
</feature>
<evidence type="ECO:0000313" key="4">
    <source>
        <dbReference type="EMBL" id="RHG24018.1"/>
    </source>
</evidence>
<dbReference type="EMBL" id="QSHO01000035">
    <property type="protein sequence ID" value="RHC11857.1"/>
    <property type="molecule type" value="Genomic_DNA"/>
</dbReference>
<accession>A0A414SSB9</accession>
<keyword evidence="1" id="KW-0472">Membrane</keyword>
<keyword evidence="1" id="KW-0812">Transmembrane</keyword>
<evidence type="ECO:0000313" key="6">
    <source>
        <dbReference type="Proteomes" id="UP000284051"/>
    </source>
</evidence>